<keyword evidence="4" id="KW-0677">Repeat</keyword>
<evidence type="ECO:0000256" key="4">
    <source>
        <dbReference type="ARBA" id="ARBA00022737"/>
    </source>
</evidence>
<protein>
    <submittedName>
        <fullName evidence="8">Epididymal sperm binding protein 1</fullName>
    </submittedName>
</protein>
<reference evidence="8 9" key="1">
    <citation type="journal article" date="2020" name="G3 (Bethesda)">
        <title>Draft Genome of the Common Snapping Turtle, Chelydra serpentina, a Model for Phenotypic Plasticity in Reptiles.</title>
        <authorList>
            <person name="Das D."/>
            <person name="Singh S.K."/>
            <person name="Bierstedt J."/>
            <person name="Erickson A."/>
            <person name="Galli G.L.J."/>
            <person name="Crossley D.A. 2nd"/>
            <person name="Rhen T."/>
        </authorList>
    </citation>
    <scope>NUCLEOTIDE SEQUENCE [LARGE SCALE GENOMIC DNA]</scope>
    <source>
        <strain evidence="8">KW</strain>
    </source>
</reference>
<dbReference type="Gene3D" id="2.10.10.10">
    <property type="entry name" value="Fibronectin, type II, collagen-binding"/>
    <property type="match status" value="6"/>
</dbReference>
<dbReference type="PROSITE" id="PS00023">
    <property type="entry name" value="FN2_1"/>
    <property type="match status" value="3"/>
</dbReference>
<dbReference type="FunFam" id="2.10.10.10:FF:000003">
    <property type="entry name" value="binder of sperm protein homolog 1"/>
    <property type="match status" value="2"/>
</dbReference>
<dbReference type="CDD" id="cd00062">
    <property type="entry name" value="FN2"/>
    <property type="match status" value="6"/>
</dbReference>
<dbReference type="InterPro" id="IPR036943">
    <property type="entry name" value="FN_type2_sf"/>
</dbReference>
<dbReference type="GO" id="GO:0005576">
    <property type="term" value="C:extracellular region"/>
    <property type="evidence" value="ECO:0007669"/>
    <property type="project" value="UniProtKB-SubCell"/>
</dbReference>
<feature type="non-terminal residue" evidence="8">
    <location>
        <position position="1"/>
    </location>
</feature>
<dbReference type="OrthoDB" id="406838at2759"/>
<dbReference type="GO" id="GO:0008201">
    <property type="term" value="F:heparin binding"/>
    <property type="evidence" value="ECO:0007669"/>
    <property type="project" value="TreeGrafter"/>
</dbReference>
<dbReference type="InterPro" id="IPR013806">
    <property type="entry name" value="Kringle-like"/>
</dbReference>
<evidence type="ECO:0000256" key="3">
    <source>
        <dbReference type="ARBA" id="ARBA00022525"/>
    </source>
</evidence>
<dbReference type="SMART" id="SM00059">
    <property type="entry name" value="FN2"/>
    <property type="match status" value="6"/>
</dbReference>
<dbReference type="PANTHER" id="PTHR22918">
    <property type="entry name" value="SEMINAL PLASMA PROTEIN"/>
    <property type="match status" value="1"/>
</dbReference>
<dbReference type="InterPro" id="IPR051666">
    <property type="entry name" value="SP_Capacitation_Regulator"/>
</dbReference>
<feature type="domain" description="Fibronectin type-II" evidence="7">
    <location>
        <begin position="121"/>
        <end position="169"/>
    </location>
</feature>
<proteinExistence type="inferred from homology"/>
<feature type="disulfide bond" evidence="6">
    <location>
        <begin position="291"/>
        <end position="317"/>
    </location>
</feature>
<evidence type="ECO:0000256" key="5">
    <source>
        <dbReference type="ARBA" id="ARBA00023157"/>
    </source>
</evidence>
<dbReference type="PRINTS" id="PR00013">
    <property type="entry name" value="FNTYPEII"/>
</dbReference>
<evidence type="ECO:0000256" key="6">
    <source>
        <dbReference type="PROSITE-ProRule" id="PRU00479"/>
    </source>
</evidence>
<dbReference type="GO" id="GO:0031012">
    <property type="term" value="C:extracellular matrix"/>
    <property type="evidence" value="ECO:0007669"/>
    <property type="project" value="UniProtKB-ARBA"/>
</dbReference>
<feature type="disulfide bond" evidence="6">
    <location>
        <begin position="195"/>
        <end position="222"/>
    </location>
</feature>
<dbReference type="AlphaFoldDB" id="A0A8T1S2K8"/>
<keyword evidence="3" id="KW-0964">Secreted</keyword>
<keyword evidence="5 6" id="KW-1015">Disulfide bond</keyword>
<evidence type="ECO:0000313" key="8">
    <source>
        <dbReference type="EMBL" id="KAG6923196.1"/>
    </source>
</evidence>
<evidence type="ECO:0000313" key="9">
    <source>
        <dbReference type="Proteomes" id="UP000765507"/>
    </source>
</evidence>
<feature type="disulfide bond" evidence="6">
    <location>
        <begin position="305"/>
        <end position="332"/>
    </location>
</feature>
<dbReference type="PROSITE" id="PS51092">
    <property type="entry name" value="FN2_2"/>
    <property type="match status" value="6"/>
</dbReference>
<dbReference type="FunFam" id="2.10.10.10:FF:000001">
    <property type="entry name" value="Fibronectin 1a isoform 1"/>
    <property type="match status" value="1"/>
</dbReference>
<dbReference type="Pfam" id="PF00040">
    <property type="entry name" value="fn2"/>
    <property type="match status" value="6"/>
</dbReference>
<evidence type="ECO:0000259" key="7">
    <source>
        <dbReference type="PROSITE" id="PS51092"/>
    </source>
</evidence>
<feature type="domain" description="Fibronectin type-II" evidence="7">
    <location>
        <begin position="14"/>
        <end position="62"/>
    </location>
</feature>
<keyword evidence="9" id="KW-1185">Reference proteome</keyword>
<feature type="disulfide bond" evidence="6">
    <location>
        <begin position="181"/>
        <end position="207"/>
    </location>
</feature>
<evidence type="ECO:0000256" key="1">
    <source>
        <dbReference type="ARBA" id="ARBA00004613"/>
    </source>
</evidence>
<comment type="caution">
    <text evidence="8">The sequence shown here is derived from an EMBL/GenBank/DDBJ whole genome shotgun (WGS) entry which is preliminary data.</text>
</comment>
<evidence type="ECO:0000256" key="2">
    <source>
        <dbReference type="ARBA" id="ARBA00010011"/>
    </source>
</evidence>
<comment type="similarity">
    <text evidence="2">Belongs to the seminal plasma protein family.</text>
</comment>
<feature type="disulfide bond" evidence="6">
    <location>
        <begin position="126"/>
        <end position="152"/>
    </location>
</feature>
<feature type="domain" description="Fibronectin type-II" evidence="7">
    <location>
        <begin position="68"/>
        <end position="114"/>
    </location>
</feature>
<sequence>VYRFCSQEAYGGNSGGQPCFFPFVYGGRTFHTCITGRSHGAQPWCATTADYDTDQRWSYCPDTLLGGNSEEPCKFPFSYKGRKYTACTMDDRKRPWCATTRNYEADHKWRYCGTAAVGGSSESSPCIFPFIYKGKTYHSCTAVDDQMGRPWCATTPNYDKDQLRRFCLSEAYGGNSNGQRCTFPFIYKKQLFHSCTNAGDKMGHFWCATTYNYDQDKLWSYCPDTILGGNAPGKSCAFPFVYNKQVHYTCISDGERSEKLWCSTTRNYDVDKKWTYCSTPDYARPSHNKPCVFPFIYKKFKFHTCTNLAEASGKFWCSSTDNYDRDHQWSYCPA</sequence>
<dbReference type="EMBL" id="JAHGAV010000951">
    <property type="protein sequence ID" value="KAG6923196.1"/>
    <property type="molecule type" value="Genomic_DNA"/>
</dbReference>
<accession>A0A8T1S2K8</accession>
<dbReference type="FunFam" id="2.10.10.10:FF:000011">
    <property type="entry name" value="Uncharacterized protein"/>
    <property type="match status" value="1"/>
</dbReference>
<dbReference type="PANTHER" id="PTHR22918:SF1">
    <property type="entry name" value="FIBRONECTIN TYPE-II DOMAIN-CONTAINING PROTEIN"/>
    <property type="match status" value="1"/>
</dbReference>
<feature type="domain" description="Fibronectin type-II" evidence="7">
    <location>
        <begin position="176"/>
        <end position="224"/>
    </location>
</feature>
<dbReference type="GO" id="GO:0009986">
    <property type="term" value="C:cell surface"/>
    <property type="evidence" value="ECO:0007669"/>
    <property type="project" value="TreeGrafter"/>
</dbReference>
<dbReference type="GO" id="GO:0048240">
    <property type="term" value="P:sperm capacitation"/>
    <property type="evidence" value="ECO:0007669"/>
    <property type="project" value="TreeGrafter"/>
</dbReference>
<feature type="domain" description="Fibronectin type-II" evidence="7">
    <location>
        <begin position="231"/>
        <end position="279"/>
    </location>
</feature>
<feature type="disulfide bond" evidence="6">
    <location>
        <begin position="236"/>
        <end position="262"/>
    </location>
</feature>
<feature type="domain" description="Fibronectin type-II" evidence="7">
    <location>
        <begin position="286"/>
        <end position="334"/>
    </location>
</feature>
<organism evidence="8 9">
    <name type="scientific">Chelydra serpentina</name>
    <name type="common">Snapping turtle</name>
    <name type="synonym">Testudo serpentina</name>
    <dbReference type="NCBI Taxonomy" id="8475"/>
    <lineage>
        <taxon>Eukaryota</taxon>
        <taxon>Metazoa</taxon>
        <taxon>Chordata</taxon>
        <taxon>Craniata</taxon>
        <taxon>Vertebrata</taxon>
        <taxon>Euteleostomi</taxon>
        <taxon>Archelosauria</taxon>
        <taxon>Testudinata</taxon>
        <taxon>Testudines</taxon>
        <taxon>Cryptodira</taxon>
        <taxon>Durocryptodira</taxon>
        <taxon>Americhelydia</taxon>
        <taxon>Chelydroidea</taxon>
        <taxon>Chelydridae</taxon>
        <taxon>Chelydra</taxon>
    </lineage>
</organism>
<feature type="disulfide bond" evidence="6">
    <location>
        <begin position="250"/>
        <end position="277"/>
    </location>
</feature>
<feature type="disulfide bond" evidence="6">
    <location>
        <begin position="33"/>
        <end position="60"/>
    </location>
</feature>
<dbReference type="InterPro" id="IPR000562">
    <property type="entry name" value="FN_type2_dom"/>
</dbReference>
<gene>
    <name evidence="8" type="ORF">G0U57_021293</name>
</gene>
<name>A0A8T1S2K8_CHESE</name>
<dbReference type="FunFam" id="2.10.10.10:FF:000009">
    <property type="entry name" value="Epididymal sperm-binding protein 1"/>
    <property type="match status" value="1"/>
</dbReference>
<comment type="subcellular location">
    <subcellularLocation>
        <location evidence="1">Secreted</location>
    </subcellularLocation>
</comment>
<feature type="disulfide bond" evidence="6">
    <location>
        <begin position="19"/>
        <end position="45"/>
    </location>
</feature>
<feature type="disulfide bond" evidence="6">
    <location>
        <begin position="140"/>
        <end position="167"/>
    </location>
</feature>
<comment type="caution">
    <text evidence="6">Lacks conserved residue(s) required for the propagation of feature annotation.</text>
</comment>
<dbReference type="SUPFAM" id="SSF57440">
    <property type="entry name" value="Kringle-like"/>
    <property type="match status" value="6"/>
</dbReference>
<dbReference type="Proteomes" id="UP000765507">
    <property type="component" value="Unassembled WGS sequence"/>
</dbReference>